<keyword evidence="2" id="KW-0560">Oxidoreductase</keyword>
<dbReference type="GO" id="GO:0020037">
    <property type="term" value="F:heme binding"/>
    <property type="evidence" value="ECO:0007669"/>
    <property type="project" value="TreeGrafter"/>
</dbReference>
<name>A0A2S9Y4F6_9BACT</name>
<dbReference type="OrthoDB" id="9778777at2"/>
<dbReference type="GO" id="GO:0006790">
    <property type="term" value="P:sulfur compound metabolic process"/>
    <property type="evidence" value="ECO:0007669"/>
    <property type="project" value="TreeGrafter"/>
</dbReference>
<dbReference type="GO" id="GO:0008482">
    <property type="term" value="F:sulfite oxidase activity"/>
    <property type="evidence" value="ECO:0007669"/>
    <property type="project" value="TreeGrafter"/>
</dbReference>
<reference evidence="2 3" key="1">
    <citation type="submission" date="2018-03" db="EMBL/GenBank/DDBJ databases">
        <title>Draft Genome Sequences of the Obligatory Marine Myxobacteria Enhygromyxa salina SWB007.</title>
        <authorList>
            <person name="Poehlein A."/>
            <person name="Moghaddam J.A."/>
            <person name="Harms H."/>
            <person name="Alanjari M."/>
            <person name="Koenig G.M."/>
            <person name="Daniel R."/>
            <person name="Schaeberle T.F."/>
        </authorList>
    </citation>
    <scope>NUCLEOTIDE SEQUENCE [LARGE SCALE GENOMIC DNA]</scope>
    <source>
        <strain evidence="2 3">SWB007</strain>
    </source>
</reference>
<protein>
    <submittedName>
        <fullName evidence="2">Sulfoxide reductase catalytic subunit YedY</fullName>
        <ecNumber evidence="2">1.8.-.-</ecNumber>
    </submittedName>
</protein>
<accession>A0A2S9Y4F6</accession>
<dbReference type="PANTHER" id="PTHR19372">
    <property type="entry name" value="SULFITE REDUCTASE"/>
    <property type="match status" value="1"/>
</dbReference>
<dbReference type="PANTHER" id="PTHR19372:SF7">
    <property type="entry name" value="SULFITE OXIDASE, MITOCHONDRIAL"/>
    <property type="match status" value="1"/>
</dbReference>
<sequence length="404" mass="42946">MPAHARRQFLYLCAGGATTLLFACSEELGGSTGETGETGETDDGNGGPCADPFAGGVLLGAITSFEGEGQTSVGDPQGQGLDGRLALDLGTLEADTLITQNDDFFVRTALPDQLDLDQAWNLRVSGLVDAELDLSLDDLAALPQTSRVVLLECSGNGDNRAFGLISAAEWSGVLLTEILAMVSIQAQATAVLIEGFDQHSQPSTSSSPGCSWVFRFDELAAAGAMLATHMNGEPLPPDHGQPLRLIIPGWYGCCNAKWVDSIRLVGAREPATAQMLEFATRTHQTQAHALAADYAPAIMQQAAMPVRVERWSVDGALLYKIVGIMWGGTQVTDALAIRFDGGAPLPVQVCPTHASTDTWTLWSYAWKPGAVGTYEITMAIDDPTVSTVRLDSGYYARRIVIDEV</sequence>
<dbReference type="Pfam" id="PF00174">
    <property type="entry name" value="Oxidored_molyb"/>
    <property type="match status" value="1"/>
</dbReference>
<dbReference type="EMBL" id="PVNL01000119">
    <property type="protein sequence ID" value="PRP99955.1"/>
    <property type="molecule type" value="Genomic_DNA"/>
</dbReference>
<dbReference type="CDD" id="cd00321">
    <property type="entry name" value="SO_family_Moco"/>
    <property type="match status" value="1"/>
</dbReference>
<dbReference type="RefSeq" id="WP_146158341.1">
    <property type="nucleotide sequence ID" value="NZ_PVNL01000119.1"/>
</dbReference>
<evidence type="ECO:0000313" key="3">
    <source>
        <dbReference type="Proteomes" id="UP000238823"/>
    </source>
</evidence>
<dbReference type="InterPro" id="IPR036374">
    <property type="entry name" value="OxRdtase_Mopterin-bd_sf"/>
</dbReference>
<dbReference type="Gene3D" id="3.90.420.10">
    <property type="entry name" value="Oxidoreductase, molybdopterin-binding domain"/>
    <property type="match status" value="1"/>
</dbReference>
<dbReference type="GO" id="GO:0043546">
    <property type="term" value="F:molybdopterin cofactor binding"/>
    <property type="evidence" value="ECO:0007669"/>
    <property type="project" value="TreeGrafter"/>
</dbReference>
<dbReference type="PROSITE" id="PS51257">
    <property type="entry name" value="PROKAR_LIPOPROTEIN"/>
    <property type="match status" value="1"/>
</dbReference>
<dbReference type="EC" id="1.8.-.-" evidence="2"/>
<proteinExistence type="predicted"/>
<comment type="caution">
    <text evidence="2">The sequence shown here is derived from an EMBL/GenBank/DDBJ whole genome shotgun (WGS) entry which is preliminary data.</text>
</comment>
<evidence type="ECO:0000259" key="1">
    <source>
        <dbReference type="Pfam" id="PF00174"/>
    </source>
</evidence>
<dbReference type="AlphaFoldDB" id="A0A2S9Y4F6"/>
<gene>
    <name evidence="2" type="primary">yedY_2</name>
    <name evidence="2" type="ORF">ENSA7_61720</name>
</gene>
<feature type="domain" description="Oxidoreductase molybdopterin-binding" evidence="1">
    <location>
        <begin position="115"/>
        <end position="269"/>
    </location>
</feature>
<dbReference type="SUPFAM" id="SSF56524">
    <property type="entry name" value="Oxidoreductase molybdopterin-binding domain"/>
    <property type="match status" value="1"/>
</dbReference>
<evidence type="ECO:0000313" key="2">
    <source>
        <dbReference type="EMBL" id="PRP99955.1"/>
    </source>
</evidence>
<organism evidence="2 3">
    <name type="scientific">Enhygromyxa salina</name>
    <dbReference type="NCBI Taxonomy" id="215803"/>
    <lineage>
        <taxon>Bacteria</taxon>
        <taxon>Pseudomonadati</taxon>
        <taxon>Myxococcota</taxon>
        <taxon>Polyangia</taxon>
        <taxon>Nannocystales</taxon>
        <taxon>Nannocystaceae</taxon>
        <taxon>Enhygromyxa</taxon>
    </lineage>
</organism>
<dbReference type="InterPro" id="IPR000572">
    <property type="entry name" value="OxRdtase_Mopterin-bd_dom"/>
</dbReference>
<dbReference type="Proteomes" id="UP000238823">
    <property type="component" value="Unassembled WGS sequence"/>
</dbReference>